<organism evidence="3">
    <name type="scientific">Chromera velia CCMP2878</name>
    <dbReference type="NCBI Taxonomy" id="1169474"/>
    <lineage>
        <taxon>Eukaryota</taxon>
        <taxon>Sar</taxon>
        <taxon>Alveolata</taxon>
        <taxon>Colpodellida</taxon>
        <taxon>Chromeraceae</taxon>
        <taxon>Chromera</taxon>
    </lineage>
</organism>
<gene>
    <name evidence="3" type="ORF">Cvel_15850</name>
</gene>
<dbReference type="EMBL" id="CDMZ01000214">
    <property type="protein sequence ID" value="CEM09286.1"/>
    <property type="molecule type" value="Genomic_DNA"/>
</dbReference>
<reference evidence="3" key="1">
    <citation type="submission" date="2014-11" db="EMBL/GenBank/DDBJ databases">
        <authorList>
            <person name="Otto D Thomas"/>
            <person name="Naeem Raeece"/>
        </authorList>
    </citation>
    <scope>NUCLEOTIDE SEQUENCE</scope>
</reference>
<name>A0A0G4F981_9ALVE</name>
<evidence type="ECO:0000256" key="2">
    <source>
        <dbReference type="SAM" id="SignalP"/>
    </source>
</evidence>
<sequence>MLRRLALLLLWALSSAPEEGTALRREDHSVAMLPNAERPDNETSLEIPEAIGSDVPPDNLKNGEGEVALEEEGGASEGFSDEETEKDAGEFLEESEIPPEVLDSLARQQEKDGLGVLMEHDNSSIALVTEEQQGSCQ</sequence>
<feature type="chain" id="PRO_5005188265" description="RxLR effector protein" evidence="2">
    <location>
        <begin position="23"/>
        <end position="137"/>
    </location>
</feature>
<feature type="compositionally biased region" description="Acidic residues" evidence="1">
    <location>
        <begin position="67"/>
        <end position="97"/>
    </location>
</feature>
<keyword evidence="2" id="KW-0732">Signal</keyword>
<dbReference type="VEuPathDB" id="CryptoDB:Cvel_15850"/>
<feature type="region of interest" description="Disordered" evidence="1">
    <location>
        <begin position="33"/>
        <end position="118"/>
    </location>
</feature>
<accession>A0A0G4F981</accession>
<evidence type="ECO:0008006" key="4">
    <source>
        <dbReference type="Google" id="ProtNLM"/>
    </source>
</evidence>
<evidence type="ECO:0000313" key="3">
    <source>
        <dbReference type="EMBL" id="CEM09286.1"/>
    </source>
</evidence>
<protein>
    <recommendedName>
        <fullName evidence="4">RxLR effector protein</fullName>
    </recommendedName>
</protein>
<evidence type="ECO:0000256" key="1">
    <source>
        <dbReference type="SAM" id="MobiDB-lite"/>
    </source>
</evidence>
<proteinExistence type="predicted"/>
<feature type="compositionally biased region" description="Basic and acidic residues" evidence="1">
    <location>
        <begin position="108"/>
        <end position="118"/>
    </location>
</feature>
<dbReference type="AlphaFoldDB" id="A0A0G4F981"/>
<feature type="signal peptide" evidence="2">
    <location>
        <begin position="1"/>
        <end position="22"/>
    </location>
</feature>